<keyword evidence="2" id="KW-1185">Reference proteome</keyword>
<proteinExistence type="predicted"/>
<dbReference type="Proteomes" id="UP000265520">
    <property type="component" value="Unassembled WGS sequence"/>
</dbReference>
<accession>A0A392UD20</accession>
<evidence type="ECO:0000313" key="1">
    <source>
        <dbReference type="EMBL" id="MCI70320.1"/>
    </source>
</evidence>
<feature type="non-terminal residue" evidence="1">
    <location>
        <position position="1"/>
    </location>
</feature>
<evidence type="ECO:0000313" key="2">
    <source>
        <dbReference type="Proteomes" id="UP000265520"/>
    </source>
</evidence>
<organism evidence="1 2">
    <name type="scientific">Trifolium medium</name>
    <dbReference type="NCBI Taxonomy" id="97028"/>
    <lineage>
        <taxon>Eukaryota</taxon>
        <taxon>Viridiplantae</taxon>
        <taxon>Streptophyta</taxon>
        <taxon>Embryophyta</taxon>
        <taxon>Tracheophyta</taxon>
        <taxon>Spermatophyta</taxon>
        <taxon>Magnoliopsida</taxon>
        <taxon>eudicotyledons</taxon>
        <taxon>Gunneridae</taxon>
        <taxon>Pentapetalae</taxon>
        <taxon>rosids</taxon>
        <taxon>fabids</taxon>
        <taxon>Fabales</taxon>
        <taxon>Fabaceae</taxon>
        <taxon>Papilionoideae</taxon>
        <taxon>50 kb inversion clade</taxon>
        <taxon>NPAAA clade</taxon>
        <taxon>Hologalegina</taxon>
        <taxon>IRL clade</taxon>
        <taxon>Trifolieae</taxon>
        <taxon>Trifolium</taxon>
    </lineage>
</organism>
<dbReference type="EMBL" id="LXQA010773501">
    <property type="protein sequence ID" value="MCI70320.1"/>
    <property type="molecule type" value="Genomic_DNA"/>
</dbReference>
<sequence>RSFTWQMFTRPATVGPSKSCGIRFLRGFRRWGGAGCAFVGTSMLSKMLMNVALLGRGTALWITSLSIALSKITP</sequence>
<protein>
    <submittedName>
        <fullName evidence="1">Uncharacterized protein</fullName>
    </submittedName>
</protein>
<dbReference type="AlphaFoldDB" id="A0A392UD20"/>
<reference evidence="1 2" key="1">
    <citation type="journal article" date="2018" name="Front. Plant Sci.">
        <title>Red Clover (Trifolium pratense) and Zigzag Clover (T. medium) - A Picture of Genomic Similarities and Differences.</title>
        <authorList>
            <person name="Dluhosova J."/>
            <person name="Istvanek J."/>
            <person name="Nedelnik J."/>
            <person name="Repkova J."/>
        </authorList>
    </citation>
    <scope>NUCLEOTIDE SEQUENCE [LARGE SCALE GENOMIC DNA]</scope>
    <source>
        <strain evidence="2">cv. 10/8</strain>
        <tissue evidence="1">Leaf</tissue>
    </source>
</reference>
<name>A0A392UD20_9FABA</name>
<comment type="caution">
    <text evidence="1">The sequence shown here is derived from an EMBL/GenBank/DDBJ whole genome shotgun (WGS) entry which is preliminary data.</text>
</comment>